<reference evidence="2" key="1">
    <citation type="submission" date="2020-05" db="EMBL/GenBank/DDBJ databases">
        <title>Phylogenomic resolution of chytrid fungi.</title>
        <authorList>
            <person name="Stajich J.E."/>
            <person name="Amses K."/>
            <person name="Simmons R."/>
            <person name="Seto K."/>
            <person name="Myers J."/>
            <person name="Bonds A."/>
            <person name="Quandt C.A."/>
            <person name="Barry K."/>
            <person name="Liu P."/>
            <person name="Grigoriev I."/>
            <person name="Longcore J.E."/>
            <person name="James T.Y."/>
        </authorList>
    </citation>
    <scope>NUCLEOTIDE SEQUENCE</scope>
    <source>
        <strain evidence="2">JEL0513</strain>
    </source>
</reference>
<protein>
    <submittedName>
        <fullName evidence="2">Uncharacterized protein</fullName>
    </submittedName>
</protein>
<dbReference type="Proteomes" id="UP001211907">
    <property type="component" value="Unassembled WGS sequence"/>
</dbReference>
<organism evidence="2 3">
    <name type="scientific">Physocladia obscura</name>
    <dbReference type="NCBI Taxonomy" id="109957"/>
    <lineage>
        <taxon>Eukaryota</taxon>
        <taxon>Fungi</taxon>
        <taxon>Fungi incertae sedis</taxon>
        <taxon>Chytridiomycota</taxon>
        <taxon>Chytridiomycota incertae sedis</taxon>
        <taxon>Chytridiomycetes</taxon>
        <taxon>Chytridiales</taxon>
        <taxon>Chytriomycetaceae</taxon>
        <taxon>Physocladia</taxon>
    </lineage>
</organism>
<evidence type="ECO:0000313" key="3">
    <source>
        <dbReference type="Proteomes" id="UP001211907"/>
    </source>
</evidence>
<keyword evidence="3" id="KW-1185">Reference proteome</keyword>
<gene>
    <name evidence="2" type="ORF">HK100_004311</name>
</gene>
<accession>A0AAD5X9Y9</accession>
<dbReference type="EMBL" id="JADGJH010002143">
    <property type="protein sequence ID" value="KAJ3102788.1"/>
    <property type="molecule type" value="Genomic_DNA"/>
</dbReference>
<proteinExistence type="predicted"/>
<evidence type="ECO:0000313" key="2">
    <source>
        <dbReference type="EMBL" id="KAJ3102788.1"/>
    </source>
</evidence>
<feature type="region of interest" description="Disordered" evidence="1">
    <location>
        <begin position="37"/>
        <end position="57"/>
    </location>
</feature>
<dbReference type="AlphaFoldDB" id="A0AAD5X9Y9"/>
<feature type="non-terminal residue" evidence="2">
    <location>
        <position position="69"/>
    </location>
</feature>
<name>A0AAD5X9Y9_9FUNG</name>
<evidence type="ECO:0000256" key="1">
    <source>
        <dbReference type="SAM" id="MobiDB-lite"/>
    </source>
</evidence>
<comment type="caution">
    <text evidence="2">The sequence shown here is derived from an EMBL/GenBank/DDBJ whole genome shotgun (WGS) entry which is preliminary data.</text>
</comment>
<sequence>MSSTVRIKSILPIHPLSPMPCQDPFLYNHYGAEEFPSGDVNMHAPRRGNGSDFDPNAKYRMYHGDRFPG</sequence>